<keyword evidence="1" id="KW-0472">Membrane</keyword>
<evidence type="ECO:0000256" key="1">
    <source>
        <dbReference type="SAM" id="Phobius"/>
    </source>
</evidence>
<dbReference type="GeneID" id="87870122"/>
<protein>
    <submittedName>
        <fullName evidence="2">Uncharacterized protein</fullName>
    </submittedName>
</protein>
<keyword evidence="1" id="KW-1133">Transmembrane helix</keyword>
<reference evidence="2 3" key="1">
    <citation type="journal article" date="2023" name="Mol. Phylogenet. Evol.">
        <title>Genome-scale phylogeny and comparative genomics of the fungal order Sordariales.</title>
        <authorList>
            <person name="Hensen N."/>
            <person name="Bonometti L."/>
            <person name="Westerberg I."/>
            <person name="Brannstrom I.O."/>
            <person name="Guillou S."/>
            <person name="Cros-Aarteil S."/>
            <person name="Calhoun S."/>
            <person name="Haridas S."/>
            <person name="Kuo A."/>
            <person name="Mondo S."/>
            <person name="Pangilinan J."/>
            <person name="Riley R."/>
            <person name="LaButti K."/>
            <person name="Andreopoulos B."/>
            <person name="Lipzen A."/>
            <person name="Chen C."/>
            <person name="Yan M."/>
            <person name="Daum C."/>
            <person name="Ng V."/>
            <person name="Clum A."/>
            <person name="Steindorff A."/>
            <person name="Ohm R.A."/>
            <person name="Martin F."/>
            <person name="Silar P."/>
            <person name="Natvig D.O."/>
            <person name="Lalanne C."/>
            <person name="Gautier V."/>
            <person name="Ament-Velasquez S.L."/>
            <person name="Kruys A."/>
            <person name="Hutchinson M.I."/>
            <person name="Powell A.J."/>
            <person name="Barry K."/>
            <person name="Miller A.N."/>
            <person name="Grigoriev I.V."/>
            <person name="Debuchy R."/>
            <person name="Gladieux P."/>
            <person name="Hiltunen Thoren M."/>
            <person name="Johannesson H."/>
        </authorList>
    </citation>
    <scope>NUCLEOTIDE SEQUENCE [LARGE SCALE GENOMIC DNA]</scope>
    <source>
        <strain evidence="2 3">FGSC 10403</strain>
    </source>
</reference>
<evidence type="ECO:0000313" key="3">
    <source>
        <dbReference type="Proteomes" id="UP001285908"/>
    </source>
</evidence>
<dbReference type="RefSeq" id="XP_062696954.1">
    <property type="nucleotide sequence ID" value="XM_062832500.1"/>
</dbReference>
<evidence type="ECO:0000313" key="2">
    <source>
        <dbReference type="EMBL" id="KAK3499321.1"/>
    </source>
</evidence>
<feature type="transmembrane region" description="Helical" evidence="1">
    <location>
        <begin position="6"/>
        <end position="26"/>
    </location>
</feature>
<keyword evidence="3" id="KW-1185">Reference proteome</keyword>
<dbReference type="EMBL" id="JAULSX010000001">
    <property type="protein sequence ID" value="KAK3499321.1"/>
    <property type="molecule type" value="Genomic_DNA"/>
</dbReference>
<dbReference type="AlphaFoldDB" id="A0AAJ0IGB7"/>
<dbReference type="Proteomes" id="UP001285908">
    <property type="component" value="Unassembled WGS sequence"/>
</dbReference>
<keyword evidence="1" id="KW-0812">Transmembrane</keyword>
<gene>
    <name evidence="2" type="ORF">B0T23DRAFT_14919</name>
</gene>
<proteinExistence type="predicted"/>
<organism evidence="2 3">
    <name type="scientific">Neurospora hispaniola</name>
    <dbReference type="NCBI Taxonomy" id="588809"/>
    <lineage>
        <taxon>Eukaryota</taxon>
        <taxon>Fungi</taxon>
        <taxon>Dikarya</taxon>
        <taxon>Ascomycota</taxon>
        <taxon>Pezizomycotina</taxon>
        <taxon>Sordariomycetes</taxon>
        <taxon>Sordariomycetidae</taxon>
        <taxon>Sordariales</taxon>
        <taxon>Sordariaceae</taxon>
        <taxon>Neurospora</taxon>
    </lineage>
</organism>
<accession>A0AAJ0IGB7</accession>
<sequence>MSLAIAPTTLFVSLRRSLLVFFFFFFSPLRHSKKRRGELAGRLSAAVEIDGCSWSNSASRWRLTGYLTWQYPQTALRRQEEKRSISCTKP</sequence>
<name>A0AAJ0IGB7_9PEZI</name>
<comment type="caution">
    <text evidence="2">The sequence shown here is derived from an EMBL/GenBank/DDBJ whole genome shotgun (WGS) entry which is preliminary data.</text>
</comment>